<evidence type="ECO:0000259" key="6">
    <source>
        <dbReference type="PROSITE" id="PS50089"/>
    </source>
</evidence>
<dbReference type="KEGG" id="rsz:130503941"/>
<dbReference type="RefSeq" id="XP_018436565.1">
    <property type="nucleotide sequence ID" value="XM_018581063.2"/>
</dbReference>
<organism evidence="7 8">
    <name type="scientific">Raphanus sativus</name>
    <name type="common">Radish</name>
    <name type="synonym">Raphanus raphanistrum var. sativus</name>
    <dbReference type="NCBI Taxonomy" id="3726"/>
    <lineage>
        <taxon>Eukaryota</taxon>
        <taxon>Viridiplantae</taxon>
        <taxon>Streptophyta</taxon>
        <taxon>Embryophyta</taxon>
        <taxon>Tracheophyta</taxon>
        <taxon>Spermatophyta</taxon>
        <taxon>Magnoliopsida</taxon>
        <taxon>eudicotyledons</taxon>
        <taxon>Gunneridae</taxon>
        <taxon>Pentapetalae</taxon>
        <taxon>rosids</taxon>
        <taxon>malvids</taxon>
        <taxon>Brassicales</taxon>
        <taxon>Brassicaceae</taxon>
        <taxon>Brassiceae</taxon>
        <taxon>Raphanus</taxon>
    </lineage>
</organism>
<dbReference type="InterPro" id="IPR017907">
    <property type="entry name" value="Znf_RING_CS"/>
</dbReference>
<feature type="domain" description="RING-type" evidence="6">
    <location>
        <begin position="16"/>
        <end position="57"/>
    </location>
</feature>
<dbReference type="Pfam" id="PF13923">
    <property type="entry name" value="zf-C3HC4_2"/>
    <property type="match status" value="1"/>
</dbReference>
<dbReference type="GO" id="GO:0008270">
    <property type="term" value="F:zinc ion binding"/>
    <property type="evidence" value="ECO:0007669"/>
    <property type="project" value="UniProtKB-KW"/>
</dbReference>
<dbReference type="GO" id="GO:0004842">
    <property type="term" value="F:ubiquitin-protein transferase activity"/>
    <property type="evidence" value="ECO:0007669"/>
    <property type="project" value="InterPro"/>
</dbReference>
<keyword evidence="3" id="KW-0862">Zinc</keyword>
<feature type="compositionally biased region" description="Polar residues" evidence="5">
    <location>
        <begin position="113"/>
        <end position="126"/>
    </location>
</feature>
<accession>A0A6J0JLN1</accession>
<dbReference type="PANTHER" id="PTHR46293:SF3">
    <property type="entry name" value="E3 UBIQUITIN PROTEIN LIGASE DRIPH-RELATED"/>
    <property type="match status" value="1"/>
</dbReference>
<dbReference type="PROSITE" id="PS50089">
    <property type="entry name" value="ZF_RING_2"/>
    <property type="match status" value="1"/>
</dbReference>
<evidence type="ECO:0000256" key="5">
    <source>
        <dbReference type="SAM" id="MobiDB-lite"/>
    </source>
</evidence>
<reference evidence="7" key="1">
    <citation type="journal article" date="2019" name="Database">
        <title>The radish genome database (RadishGD): an integrated information resource for radish genomics.</title>
        <authorList>
            <person name="Yu H.J."/>
            <person name="Baek S."/>
            <person name="Lee Y.J."/>
            <person name="Cho A."/>
            <person name="Mun J.H."/>
        </authorList>
    </citation>
    <scope>NUCLEOTIDE SEQUENCE [LARGE SCALE GENOMIC DNA]</scope>
    <source>
        <strain evidence="7">cv. WK10039</strain>
    </source>
</reference>
<evidence type="ECO:0000313" key="8">
    <source>
        <dbReference type="RefSeq" id="XP_018436565.1"/>
    </source>
</evidence>
<feature type="region of interest" description="Disordered" evidence="5">
    <location>
        <begin position="167"/>
        <end position="221"/>
    </location>
</feature>
<gene>
    <name evidence="8" type="primary">LOC108808954</name>
    <name evidence="9" type="synonym">LOC130503941</name>
</gene>
<dbReference type="Gene3D" id="3.10.20.90">
    <property type="entry name" value="Phosphatidylinositol 3-kinase Catalytic Subunit, Chain A, domain 1"/>
    <property type="match status" value="1"/>
</dbReference>
<keyword evidence="1" id="KW-0479">Metal-binding</keyword>
<evidence type="ECO:0000256" key="4">
    <source>
        <dbReference type="PROSITE-ProRule" id="PRU00175"/>
    </source>
</evidence>
<dbReference type="InterPro" id="IPR013083">
    <property type="entry name" value="Znf_RING/FYVE/PHD"/>
</dbReference>
<dbReference type="Gene3D" id="3.30.40.10">
    <property type="entry name" value="Zinc/RING finger domain, C3HC4 (zinc finger)"/>
    <property type="match status" value="1"/>
</dbReference>
<name>A0A6J0JLN1_RAPSA</name>
<dbReference type="SUPFAM" id="SSF57850">
    <property type="entry name" value="RING/U-box"/>
    <property type="match status" value="1"/>
</dbReference>
<evidence type="ECO:0000313" key="9">
    <source>
        <dbReference type="RefSeq" id="XP_056854491.1"/>
    </source>
</evidence>
<dbReference type="GeneID" id="108808954"/>
<dbReference type="KEGG" id="rsz:108808954"/>
<dbReference type="PANTHER" id="PTHR46293">
    <property type="entry name" value="E3 UBIQUITIN PROTEIN LIGASE DRIP1"/>
    <property type="match status" value="1"/>
</dbReference>
<proteinExistence type="predicted"/>
<keyword evidence="7" id="KW-1185">Reference proteome</keyword>
<dbReference type="AlphaFoldDB" id="A0A6J0JLN1"/>
<dbReference type="InterPro" id="IPR001841">
    <property type="entry name" value="Znf_RING"/>
</dbReference>
<dbReference type="RefSeq" id="XP_056854491.1">
    <property type="nucleotide sequence ID" value="XM_056998511.1"/>
</dbReference>
<evidence type="ECO:0000256" key="2">
    <source>
        <dbReference type="ARBA" id="ARBA00022771"/>
    </source>
</evidence>
<reference evidence="8 9" key="2">
    <citation type="submission" date="2025-04" db="UniProtKB">
        <authorList>
            <consortium name="RefSeq"/>
        </authorList>
    </citation>
    <scope>IDENTIFICATION</scope>
    <source>
        <tissue evidence="8 9">Leaf</tissue>
    </source>
</reference>
<evidence type="ECO:0000256" key="3">
    <source>
        <dbReference type="ARBA" id="ARBA00022833"/>
    </source>
</evidence>
<sequence length="356" mass="39532">MEEIVLKQNVVPLLNCPICKKLFDHPTNITECNHIFCRKCIEDKFTVENLKACPVCNVDLGVAPLNKLKLDNTWDYLKQKFFKPKKKSLASLGATSSGGSILPDALEQKKLGKQNNVSAGASTSKGCIQKENHSGKDKEEISVLSDDLDKSLSTTDKSNHTALVAETEITQNGKEKQKTVLTERISGKKPKNKGKEKQESFSTPRKVSGQKGKGKAYSFPPVWKPRMHVDMSSGGTSSQTEASNNKVWFSLIAVLPNQNINRPLLPQISSQYIRTDGNLPVSYVKKYVAKKLGLQSENEVEIWLREEAVCSTQKLHELVDWWVQTTPVAERISGMVGRSAAGFVMDLHYSGSYGFE</sequence>
<keyword evidence="2 4" id="KW-0863">Zinc-finger</keyword>
<feature type="compositionally biased region" description="Basic and acidic residues" evidence="5">
    <location>
        <begin position="128"/>
        <end position="141"/>
    </location>
</feature>
<feature type="region of interest" description="Disordered" evidence="5">
    <location>
        <begin position="113"/>
        <end position="142"/>
    </location>
</feature>
<dbReference type="InterPro" id="IPR044807">
    <property type="entry name" value="DRIP1-like"/>
</dbReference>
<dbReference type="SMART" id="SM00184">
    <property type="entry name" value="RING"/>
    <property type="match status" value="1"/>
</dbReference>
<protein>
    <submittedName>
        <fullName evidence="8 9">Probable E3 ubiquitin protein ligase DRIPH isoform X1</fullName>
    </submittedName>
</protein>
<evidence type="ECO:0000256" key="1">
    <source>
        <dbReference type="ARBA" id="ARBA00022723"/>
    </source>
</evidence>
<dbReference type="Proteomes" id="UP000504610">
    <property type="component" value="Chromosome 6"/>
</dbReference>
<dbReference type="PROSITE" id="PS00518">
    <property type="entry name" value="ZF_RING_1"/>
    <property type="match status" value="1"/>
</dbReference>
<evidence type="ECO:0000313" key="7">
    <source>
        <dbReference type="Proteomes" id="UP000504610"/>
    </source>
</evidence>
<dbReference type="OrthoDB" id="1110740at2759"/>